<dbReference type="SUPFAM" id="SSF143011">
    <property type="entry name" value="RelE-like"/>
    <property type="match status" value="1"/>
</dbReference>
<dbReference type="Gene3D" id="3.30.2310.20">
    <property type="entry name" value="RelE-like"/>
    <property type="match status" value="1"/>
</dbReference>
<sequence length="89" mass="10775">MSRYRLEISKEARFIFERISRKDKPLLARIENQIVKILEHPELGKPLRHGMKNQRRVHVGSFVLSYEIEGEIVRVLHFEHHDKIYKKKQ</sequence>
<evidence type="ECO:0000313" key="3">
    <source>
        <dbReference type="Proteomes" id="UP000033945"/>
    </source>
</evidence>
<gene>
    <name evidence="2" type="ORF">UW55_C0040G0010</name>
</gene>
<dbReference type="Pfam" id="PF05016">
    <property type="entry name" value="ParE_toxin"/>
    <property type="match status" value="1"/>
</dbReference>
<dbReference type="InterPro" id="IPR007712">
    <property type="entry name" value="RelE/ParE_toxin"/>
</dbReference>
<comment type="caution">
    <text evidence="2">The sequence shown here is derived from an EMBL/GenBank/DDBJ whole genome shotgun (WGS) entry which is preliminary data.</text>
</comment>
<dbReference type="Proteomes" id="UP000033945">
    <property type="component" value="Unassembled WGS sequence"/>
</dbReference>
<organism evidence="2 3">
    <name type="scientific">Candidatus Giovannonibacteria bacterium GW2011_GWA2_44_26</name>
    <dbReference type="NCBI Taxonomy" id="1618648"/>
    <lineage>
        <taxon>Bacteria</taxon>
        <taxon>Candidatus Giovannoniibacteriota</taxon>
    </lineage>
</organism>
<protein>
    <recommendedName>
        <fullName evidence="4">Addiction module toxin, RelE/StbE family</fullName>
    </recommendedName>
</protein>
<name>A0A0G1LMD2_9BACT</name>
<dbReference type="EMBL" id="LCIT01000040">
    <property type="protein sequence ID" value="KKT61034.1"/>
    <property type="molecule type" value="Genomic_DNA"/>
</dbReference>
<evidence type="ECO:0000256" key="1">
    <source>
        <dbReference type="ARBA" id="ARBA00022649"/>
    </source>
</evidence>
<evidence type="ECO:0008006" key="4">
    <source>
        <dbReference type="Google" id="ProtNLM"/>
    </source>
</evidence>
<accession>A0A0G1LMD2</accession>
<evidence type="ECO:0000313" key="2">
    <source>
        <dbReference type="EMBL" id="KKT61034.1"/>
    </source>
</evidence>
<dbReference type="InterPro" id="IPR035093">
    <property type="entry name" value="RelE/ParE_toxin_dom_sf"/>
</dbReference>
<dbReference type="AlphaFoldDB" id="A0A0G1LMD2"/>
<proteinExistence type="predicted"/>
<reference evidence="2 3" key="1">
    <citation type="journal article" date="2015" name="Nature">
        <title>rRNA introns, odd ribosomes, and small enigmatic genomes across a large radiation of phyla.</title>
        <authorList>
            <person name="Brown C.T."/>
            <person name="Hug L.A."/>
            <person name="Thomas B.C."/>
            <person name="Sharon I."/>
            <person name="Castelle C.J."/>
            <person name="Singh A."/>
            <person name="Wilkins M.J."/>
            <person name="Williams K.H."/>
            <person name="Banfield J.F."/>
        </authorList>
    </citation>
    <scope>NUCLEOTIDE SEQUENCE [LARGE SCALE GENOMIC DNA]</scope>
</reference>
<keyword evidence="1" id="KW-1277">Toxin-antitoxin system</keyword>